<gene>
    <name evidence="1" type="ORF">GOB93_07560</name>
</gene>
<keyword evidence="2" id="KW-1185">Reference proteome</keyword>
<evidence type="ECO:0000313" key="2">
    <source>
        <dbReference type="Proteomes" id="UP000635278"/>
    </source>
</evidence>
<sequence>MTKSADYNAIPYTIAENYGRNYLRWLTSIIATQTRQIAADLRACPGQTLEGLKLLLEPDNVPVCRTASAPFPTQPGIAASSPVPGSQSFVIFHLTNYFGQKLGKKHGMLTVTEPDAAPLTGLYIFGSPVIHLFTPDGESIMIGDDPRLSGVITWTVWSNTNGTISLSHPATDRFLSFAPDGSCTSRKMRPLEWEQYTIQPLPPASCPEHIRNAAAFLARTDSLTSLHHASYQNDHHDRLFLNVIASLSVVERNVLRIVTGDILKEHLL</sequence>
<dbReference type="RefSeq" id="WP_173582889.1">
    <property type="nucleotide sequence ID" value="NZ_WOTB01000007.1"/>
</dbReference>
<name>A0ABX0JRB9_9PROT</name>
<dbReference type="EMBL" id="WOTB01000007">
    <property type="protein sequence ID" value="NHN84500.1"/>
    <property type="molecule type" value="Genomic_DNA"/>
</dbReference>
<reference evidence="1 2" key="1">
    <citation type="journal article" date="2020" name="Int. J. Syst. Evol. Microbiol.">
        <title>Novel acetic acid bacteria from cider fermentations: Acetobacter conturbans sp. nov. and Acetobacter fallax sp. nov.</title>
        <authorList>
            <person name="Sombolestani A.S."/>
            <person name="Cleenwerck I."/>
            <person name="Cnockaert M."/>
            <person name="Borremans W."/>
            <person name="Wieme A.D."/>
            <person name="De Vuyst L."/>
            <person name="Vandamme P."/>
        </authorList>
    </citation>
    <scope>NUCLEOTIDE SEQUENCE [LARGE SCALE GENOMIC DNA]</scope>
    <source>
        <strain evidence="1 2">LMG 30640</strain>
    </source>
</reference>
<protein>
    <submittedName>
        <fullName evidence="1">Uncharacterized protein</fullName>
    </submittedName>
</protein>
<dbReference type="Proteomes" id="UP000635278">
    <property type="component" value="Unassembled WGS sequence"/>
</dbReference>
<organism evidence="1 2">
    <name type="scientific">Acetobacter musti</name>
    <dbReference type="NCBI Taxonomy" id="864732"/>
    <lineage>
        <taxon>Bacteria</taxon>
        <taxon>Pseudomonadati</taxon>
        <taxon>Pseudomonadota</taxon>
        <taxon>Alphaproteobacteria</taxon>
        <taxon>Acetobacterales</taxon>
        <taxon>Acetobacteraceae</taxon>
        <taxon>Acetobacter</taxon>
    </lineage>
</organism>
<evidence type="ECO:0000313" key="1">
    <source>
        <dbReference type="EMBL" id="NHN84500.1"/>
    </source>
</evidence>
<proteinExistence type="predicted"/>
<accession>A0ABX0JRB9</accession>
<comment type="caution">
    <text evidence="1">The sequence shown here is derived from an EMBL/GenBank/DDBJ whole genome shotgun (WGS) entry which is preliminary data.</text>
</comment>